<gene>
    <name evidence="9" type="ORF">MNBD_NITROSPIRAE01-1117</name>
</gene>
<dbReference type="GO" id="GO:0005524">
    <property type="term" value="F:ATP binding"/>
    <property type="evidence" value="ECO:0007669"/>
    <property type="project" value="UniProtKB-KW"/>
</dbReference>
<dbReference type="GO" id="GO:0046656">
    <property type="term" value="P:folic acid biosynthetic process"/>
    <property type="evidence" value="ECO:0007669"/>
    <property type="project" value="UniProtKB-KW"/>
</dbReference>
<dbReference type="InterPro" id="IPR000550">
    <property type="entry name" value="Hppk"/>
</dbReference>
<keyword evidence="5" id="KW-0418">Kinase</keyword>
<comment type="pathway">
    <text evidence="1">Cofactor biosynthesis; tetrahydrofolate biosynthesis; 2-amino-4-hydroxy-6-hydroxymethyl-7,8-dihydropteridine diphosphate from 7,8-dihydroneopterin triphosphate: step 4/4.</text>
</comment>
<dbReference type="PROSITE" id="PS00794">
    <property type="entry name" value="HPPK"/>
    <property type="match status" value="1"/>
</dbReference>
<dbReference type="CDD" id="cd00483">
    <property type="entry name" value="HPPK"/>
    <property type="match status" value="1"/>
</dbReference>
<dbReference type="GO" id="GO:0003848">
    <property type="term" value="F:2-amino-4-hydroxy-6-hydroxymethyldihydropteridine diphosphokinase activity"/>
    <property type="evidence" value="ECO:0007669"/>
    <property type="project" value="UniProtKB-EC"/>
</dbReference>
<keyword evidence="7" id="KW-0289">Folate biosynthesis</keyword>
<organism evidence="9">
    <name type="scientific">hydrothermal vent metagenome</name>
    <dbReference type="NCBI Taxonomy" id="652676"/>
    <lineage>
        <taxon>unclassified sequences</taxon>
        <taxon>metagenomes</taxon>
        <taxon>ecological metagenomes</taxon>
    </lineage>
</organism>
<name>A0A3B1D6X6_9ZZZZ</name>
<feature type="domain" description="7,8-dihydro-6-hydroxymethylpterin-pyrophosphokinase" evidence="8">
    <location>
        <begin position="87"/>
        <end position="98"/>
    </location>
</feature>
<keyword evidence="3" id="KW-0808">Transferase</keyword>
<evidence type="ECO:0000256" key="6">
    <source>
        <dbReference type="ARBA" id="ARBA00022840"/>
    </source>
</evidence>
<protein>
    <recommendedName>
        <fullName evidence="2">2-amino-4-hydroxy-6-hydroxymethyldihydropteridine diphosphokinase</fullName>
        <ecNumber evidence="2">2.7.6.3</ecNumber>
    </recommendedName>
</protein>
<dbReference type="EC" id="2.7.6.3" evidence="2"/>
<dbReference type="EMBL" id="UOGF01000061">
    <property type="protein sequence ID" value="VAX30670.1"/>
    <property type="molecule type" value="Genomic_DNA"/>
</dbReference>
<dbReference type="SUPFAM" id="SSF55083">
    <property type="entry name" value="6-hydroxymethyl-7,8-dihydropterin pyrophosphokinase, HPPK"/>
    <property type="match status" value="1"/>
</dbReference>
<evidence type="ECO:0000256" key="7">
    <source>
        <dbReference type="ARBA" id="ARBA00022909"/>
    </source>
</evidence>
<dbReference type="InterPro" id="IPR035907">
    <property type="entry name" value="Hppk_sf"/>
</dbReference>
<reference evidence="9" key="1">
    <citation type="submission" date="2018-06" db="EMBL/GenBank/DDBJ databases">
        <authorList>
            <person name="Zhirakovskaya E."/>
        </authorList>
    </citation>
    <scope>NUCLEOTIDE SEQUENCE</scope>
</reference>
<dbReference type="PANTHER" id="PTHR43071">
    <property type="entry name" value="2-AMINO-4-HYDROXY-6-HYDROXYMETHYLDIHYDROPTERIDINE PYROPHOSPHOKINASE"/>
    <property type="match status" value="1"/>
</dbReference>
<dbReference type="GO" id="GO:0016301">
    <property type="term" value="F:kinase activity"/>
    <property type="evidence" value="ECO:0007669"/>
    <property type="project" value="UniProtKB-KW"/>
</dbReference>
<dbReference type="AlphaFoldDB" id="A0A3B1D6X6"/>
<dbReference type="Pfam" id="PF01288">
    <property type="entry name" value="HPPK"/>
    <property type="match status" value="1"/>
</dbReference>
<dbReference type="UniPathway" id="UPA00077">
    <property type="reaction ID" value="UER00155"/>
</dbReference>
<dbReference type="PANTHER" id="PTHR43071:SF1">
    <property type="entry name" value="2-AMINO-4-HYDROXY-6-HYDROXYMETHYLDIHYDROPTERIDINE PYROPHOSPHOKINASE"/>
    <property type="match status" value="1"/>
</dbReference>
<dbReference type="GO" id="GO:0046654">
    <property type="term" value="P:tetrahydrofolate biosynthetic process"/>
    <property type="evidence" value="ECO:0007669"/>
    <property type="project" value="UniProtKB-UniPathway"/>
</dbReference>
<evidence type="ECO:0000256" key="5">
    <source>
        <dbReference type="ARBA" id="ARBA00022777"/>
    </source>
</evidence>
<accession>A0A3B1D6X6</accession>
<evidence type="ECO:0000256" key="4">
    <source>
        <dbReference type="ARBA" id="ARBA00022741"/>
    </source>
</evidence>
<dbReference type="Gene3D" id="3.30.70.560">
    <property type="entry name" value="7,8-Dihydro-6-hydroxymethylpterin-pyrophosphokinase HPPK"/>
    <property type="match status" value="1"/>
</dbReference>
<evidence type="ECO:0000256" key="2">
    <source>
        <dbReference type="ARBA" id="ARBA00013253"/>
    </source>
</evidence>
<dbReference type="NCBIfam" id="TIGR01498">
    <property type="entry name" value="folK"/>
    <property type="match status" value="1"/>
</dbReference>
<evidence type="ECO:0000259" key="8">
    <source>
        <dbReference type="PROSITE" id="PS00794"/>
    </source>
</evidence>
<evidence type="ECO:0000256" key="1">
    <source>
        <dbReference type="ARBA" id="ARBA00005051"/>
    </source>
</evidence>
<keyword evidence="6" id="KW-0067">ATP-binding</keyword>
<evidence type="ECO:0000313" key="9">
    <source>
        <dbReference type="EMBL" id="VAX30670.1"/>
    </source>
</evidence>
<sequence length="127" mass="14185">MKNDVIVGLGSNIDPMTHIEKALTQIKTRFLNVNVSEFIFTEPIGFKDQAHFCNGAVRFTTDLSAEALKSWLLALEDALGRIRTENKNGPRSIDLDILVWNGKIVDPDVGERDFLQSALKALQPTLF</sequence>
<keyword evidence="4" id="KW-0547">Nucleotide-binding</keyword>
<proteinExistence type="predicted"/>
<evidence type="ECO:0000256" key="3">
    <source>
        <dbReference type="ARBA" id="ARBA00022679"/>
    </source>
</evidence>